<dbReference type="PANTHER" id="PTHR37419">
    <property type="entry name" value="SERINE/THREONINE-PROTEIN KINASE TOXIN HIPA"/>
    <property type="match status" value="1"/>
</dbReference>
<keyword evidence="6" id="KW-1185">Reference proteome</keyword>
<dbReference type="Proteomes" id="UP001404845">
    <property type="component" value="Unassembled WGS sequence"/>
</dbReference>
<proteinExistence type="inferred from homology"/>
<feature type="domain" description="HipA-like C-terminal" evidence="4">
    <location>
        <begin position="179"/>
        <end position="355"/>
    </location>
</feature>
<evidence type="ECO:0000256" key="2">
    <source>
        <dbReference type="ARBA" id="ARBA00022679"/>
    </source>
</evidence>
<evidence type="ECO:0000256" key="3">
    <source>
        <dbReference type="ARBA" id="ARBA00022777"/>
    </source>
</evidence>
<comment type="caution">
    <text evidence="5">The sequence shown here is derived from an EMBL/GenBank/DDBJ whole genome shotgun (WGS) entry which is preliminary data.</text>
</comment>
<gene>
    <name evidence="5" type="ORF">PUR21_01550</name>
</gene>
<dbReference type="PANTHER" id="PTHR37419:SF8">
    <property type="entry name" value="TOXIN YJJJ"/>
    <property type="match status" value="1"/>
</dbReference>
<evidence type="ECO:0000313" key="6">
    <source>
        <dbReference type="Proteomes" id="UP001404845"/>
    </source>
</evidence>
<dbReference type="InterPro" id="IPR052028">
    <property type="entry name" value="HipA_Ser/Thr_kinase"/>
</dbReference>
<protein>
    <submittedName>
        <fullName evidence="5">Type II toxin-antitoxin system HipA family toxin</fullName>
    </submittedName>
</protein>
<reference evidence="5 6" key="1">
    <citation type="journal article" date="2023" name="PLoS ONE">
        <title>Complete genome assembly of Hawai'i environmental nontuberculous mycobacteria reveals unexpected co-isolation with methylobacteria.</title>
        <authorList>
            <person name="Hendrix J."/>
            <person name="Epperson L.E."/>
            <person name="Tong E.I."/>
            <person name="Chan Y.L."/>
            <person name="Hasan N.A."/>
            <person name="Dawrs S.N."/>
            <person name="Norton G.J."/>
            <person name="Virdi R."/>
            <person name="Crooks J.L."/>
            <person name="Chan E.D."/>
            <person name="Honda J.R."/>
            <person name="Strong M."/>
        </authorList>
    </citation>
    <scope>NUCLEOTIDE SEQUENCE [LARGE SCALE GENOMIC DNA]</scope>
    <source>
        <strain evidence="5 6">NJH_HI01</strain>
    </source>
</reference>
<keyword evidence="2" id="KW-0808">Transferase</keyword>
<evidence type="ECO:0000256" key="1">
    <source>
        <dbReference type="ARBA" id="ARBA00010164"/>
    </source>
</evidence>
<dbReference type="RefSeq" id="WP_200672082.1">
    <property type="nucleotide sequence ID" value="NZ_JACWCW010000106.1"/>
</dbReference>
<evidence type="ECO:0000313" key="5">
    <source>
        <dbReference type="EMBL" id="MEN3226369.1"/>
    </source>
</evidence>
<dbReference type="Pfam" id="PF07804">
    <property type="entry name" value="HipA_C"/>
    <property type="match status" value="1"/>
</dbReference>
<organism evidence="5 6">
    <name type="scientific">Methylorubrum rhodesianum</name>
    <dbReference type="NCBI Taxonomy" id="29427"/>
    <lineage>
        <taxon>Bacteria</taxon>
        <taxon>Pseudomonadati</taxon>
        <taxon>Pseudomonadota</taxon>
        <taxon>Alphaproteobacteria</taxon>
        <taxon>Hyphomicrobiales</taxon>
        <taxon>Methylobacteriaceae</taxon>
        <taxon>Methylorubrum</taxon>
    </lineage>
</organism>
<dbReference type="EMBL" id="JAQYXL010000001">
    <property type="protein sequence ID" value="MEN3226369.1"/>
    <property type="molecule type" value="Genomic_DNA"/>
</dbReference>
<accession>A0ABU9Z4S9</accession>
<evidence type="ECO:0000259" key="4">
    <source>
        <dbReference type="Pfam" id="PF07804"/>
    </source>
</evidence>
<keyword evidence="3" id="KW-0418">Kinase</keyword>
<sequence>MWQTSRTGRIDRLIVFRWLGGTYVPAGELTFEGAGRTRVGRFVYARSFLGRESAKPIDPVGLPLRPKSVPAAPEEVPLAFHDVGPDGWGKELLTHAFPGSTLSMPEYLALGGLGRTGDLAFGPTPDGEPRTWVPPEIPLVELPRETDDLETLMAAAAAVEAGDAEGHHFKLLFRNSGDVGGARPKARIRHDGRQWIAKFPTALDKFDDPRVEAACLDVAEAAGFEVPERRIVVAGGKAALFVERFDRERGIEGRPYAYLSAATLLRQPSTLYATEKTYVDIAATARAIGVRDAATAIFGRLMLNAYLHNTDDHLRNHAFIDRDGGWELSPVFDLVPHPDKARHVCAPAPGITPAWDVETAFRAHEPLKLSFLQAAAIRDRVVEAARRLPEFMELREVPRKDRNHLRESFPRTIEFDP</sequence>
<name>A0ABU9Z4S9_9HYPH</name>
<dbReference type="InterPro" id="IPR012893">
    <property type="entry name" value="HipA-like_C"/>
</dbReference>
<comment type="similarity">
    <text evidence="1">Belongs to the HipA Ser/Thr kinase family.</text>
</comment>